<evidence type="ECO:0000256" key="1">
    <source>
        <dbReference type="ARBA" id="ARBA00022679"/>
    </source>
</evidence>
<dbReference type="RefSeq" id="WP_230209610.1">
    <property type="nucleotide sequence ID" value="NZ_JRAA01000001.1"/>
</dbReference>
<evidence type="ECO:0000256" key="2">
    <source>
        <dbReference type="ARBA" id="ARBA00022695"/>
    </source>
</evidence>
<dbReference type="GeneID" id="86991351"/>
<dbReference type="PANTHER" id="PTHR43584:SF5">
    <property type="entry name" value="PROTEIN LICC"/>
    <property type="match status" value="1"/>
</dbReference>
<dbReference type="SUPFAM" id="SSF53448">
    <property type="entry name" value="Nucleotide-diphospho-sugar transferases"/>
    <property type="match status" value="1"/>
</dbReference>
<reference evidence="4 6" key="1">
    <citation type="journal article" date="2014" name="BMC Genomics">
        <title>The genome of the intracellular bacterium of the coastal bivalve, Solemya velum: a blueprint for thriving in and out of symbiosis.</title>
        <authorList>
            <person name="Dmytrenko O."/>
            <person name="Russell S.L."/>
            <person name="Loo W.T."/>
            <person name="Fontanez K.M."/>
            <person name="Liao L."/>
            <person name="Roeselers G."/>
            <person name="Sharma R."/>
            <person name="Stewart F.J."/>
            <person name="Newton I.L."/>
            <person name="Woyke T."/>
            <person name="Wu D."/>
            <person name="Lang J.M."/>
            <person name="Eisen J.A."/>
            <person name="Cavanaugh C.M."/>
        </authorList>
    </citation>
    <scope>NUCLEOTIDE SEQUENCE [LARGE SCALE GENOMIC DNA]</scope>
    <source>
        <strain evidence="4 6">WH</strain>
    </source>
</reference>
<dbReference type="InterPro" id="IPR005835">
    <property type="entry name" value="NTP_transferase_dom"/>
</dbReference>
<evidence type="ECO:0000259" key="3">
    <source>
        <dbReference type="Pfam" id="PF00483"/>
    </source>
</evidence>
<proteinExistence type="predicted"/>
<dbReference type="InterPro" id="IPR050065">
    <property type="entry name" value="GlmU-like"/>
</dbReference>
<reference evidence="5 7" key="2">
    <citation type="submission" date="2016-11" db="EMBL/GenBank/DDBJ databases">
        <title>Mixed transmission modes and dynamic genome evolution in an obligate animal-bacterial symbiosis.</title>
        <authorList>
            <person name="Russell S.L."/>
            <person name="Corbett-Detig R.B."/>
            <person name="Cavanaugh C.M."/>
        </authorList>
    </citation>
    <scope>NUCLEOTIDE SEQUENCE [LARGE SCALE GENOMIC DNA]</scope>
    <source>
        <strain evidence="5">MA-KB16</strain>
    </source>
</reference>
<dbReference type="EMBL" id="JRAA01000001">
    <property type="protein sequence ID" value="KHF25801.1"/>
    <property type="molecule type" value="Genomic_DNA"/>
</dbReference>
<feature type="domain" description="Nucleotidyl transferase" evidence="3">
    <location>
        <begin position="8"/>
        <end position="236"/>
    </location>
</feature>
<dbReference type="Gene3D" id="3.90.550.10">
    <property type="entry name" value="Spore Coat Polysaccharide Biosynthesis Protein SpsA, Chain A"/>
    <property type="match status" value="1"/>
</dbReference>
<dbReference type="EMBL" id="MPNX01000014">
    <property type="protein sequence ID" value="OOY34509.1"/>
    <property type="molecule type" value="Genomic_DNA"/>
</dbReference>
<evidence type="ECO:0000313" key="6">
    <source>
        <dbReference type="Proteomes" id="UP000030856"/>
    </source>
</evidence>
<keyword evidence="6" id="KW-1185">Reference proteome</keyword>
<organism evidence="4 6">
    <name type="scientific">Solemya velum gill symbiont</name>
    <dbReference type="NCBI Taxonomy" id="2340"/>
    <lineage>
        <taxon>Bacteria</taxon>
        <taxon>Pseudomonadati</taxon>
        <taxon>Pseudomonadota</taxon>
        <taxon>Gammaproteobacteria</taxon>
        <taxon>sulfur-oxidizing symbionts</taxon>
    </lineage>
</organism>
<gene>
    <name evidence="5" type="ORF">BOV88_09380</name>
    <name evidence="4" type="ORF">JV46_19520</name>
</gene>
<accession>A0A0B0HEC0</accession>
<evidence type="ECO:0000313" key="4">
    <source>
        <dbReference type="EMBL" id="KHF25801.1"/>
    </source>
</evidence>
<dbReference type="AlphaFoldDB" id="A0A0B0HEC0"/>
<sequence length="293" mass="33329">MSKHIRTALLLAAGTGSRLRPLTLDAPKCLTEVSGEPILGRLIDNLRLQGIKRLVVVTGYLDECIREFLGKNAPDLQVDYIFNPVYRTTNNIYSLWLARKAIEESFVLIESDLVFEESMLERMLVPDKIAISKILPWMNGTVVELNSNNSVAAFHVSHDVNDAKRYKTVNIYSLSSQSWQRITKRLDQYVADNQVNEYYETVFADMVRDGSLEFDAVFFDKNKWYEIDCVKDLHEAELMFPRVPLDTISETAHLGHTSCLSPAKSTNIPKLENKRLRSDKIVHIGKLAPGEKP</sequence>
<keyword evidence="2" id="KW-0548">Nucleotidyltransferase</keyword>
<dbReference type="Pfam" id="PF00483">
    <property type="entry name" value="NTP_transferase"/>
    <property type="match status" value="1"/>
</dbReference>
<dbReference type="eggNOG" id="COG1213">
    <property type="taxonomic scope" value="Bacteria"/>
</dbReference>
<dbReference type="GO" id="GO:0016779">
    <property type="term" value="F:nucleotidyltransferase activity"/>
    <property type="evidence" value="ECO:0007669"/>
    <property type="project" value="UniProtKB-KW"/>
</dbReference>
<dbReference type="PANTHER" id="PTHR43584">
    <property type="entry name" value="NUCLEOTIDYL TRANSFERASE"/>
    <property type="match status" value="1"/>
</dbReference>
<evidence type="ECO:0000313" key="7">
    <source>
        <dbReference type="Proteomes" id="UP000190962"/>
    </source>
</evidence>
<protein>
    <submittedName>
        <fullName evidence="4">GDP-mannosepyrophosphorylase, beta subunit</fullName>
    </submittedName>
</protein>
<evidence type="ECO:0000313" key="5">
    <source>
        <dbReference type="EMBL" id="OOY34509.1"/>
    </source>
</evidence>
<keyword evidence="1" id="KW-0808">Transferase</keyword>
<dbReference type="Proteomes" id="UP000190962">
    <property type="component" value="Unassembled WGS sequence"/>
</dbReference>
<dbReference type="Proteomes" id="UP000030856">
    <property type="component" value="Unassembled WGS sequence"/>
</dbReference>
<name>A0A0B0HEC0_SOVGS</name>
<comment type="caution">
    <text evidence="4">The sequence shown here is derived from an EMBL/GenBank/DDBJ whole genome shotgun (WGS) entry which is preliminary data.</text>
</comment>
<dbReference type="InterPro" id="IPR029044">
    <property type="entry name" value="Nucleotide-diphossugar_trans"/>
</dbReference>
<dbReference type="CDD" id="cd02523">
    <property type="entry name" value="PC_cytidylyltransferase"/>
    <property type="match status" value="1"/>
</dbReference>
<dbReference type="STRING" id="2340.JV46_19520"/>